<evidence type="ECO:0000256" key="8">
    <source>
        <dbReference type="SAM" id="SignalP"/>
    </source>
</evidence>
<dbReference type="OrthoDB" id="9811729at2"/>
<comment type="PTM">
    <text evidence="7">Binds 1 heme group per subunit.</text>
</comment>
<dbReference type="PIRSF" id="PIRSF000027">
    <property type="entry name" value="Cytc_c_prime"/>
    <property type="match status" value="1"/>
</dbReference>
<feature type="chain" id="PRO_5001783370" evidence="8">
    <location>
        <begin position="21"/>
        <end position="149"/>
    </location>
</feature>
<gene>
    <name evidence="9" type="ORF">EL18_01723</name>
</gene>
<feature type="binding site" description="covalent" evidence="7">
    <location>
        <position position="137"/>
    </location>
    <ligand>
        <name>heme c</name>
        <dbReference type="ChEBI" id="CHEBI:61717"/>
    </ligand>
</feature>
<evidence type="ECO:0000256" key="2">
    <source>
        <dbReference type="ARBA" id="ARBA00022617"/>
    </source>
</evidence>
<evidence type="ECO:0000256" key="7">
    <source>
        <dbReference type="PIRSR" id="PIRSR000027-2"/>
    </source>
</evidence>
<dbReference type="InterPro" id="IPR012127">
    <property type="entry name" value="Cyt_c_prime"/>
</dbReference>
<organism evidence="9 10">
    <name type="scientific">Nitratireductor basaltis</name>
    <dbReference type="NCBI Taxonomy" id="472175"/>
    <lineage>
        <taxon>Bacteria</taxon>
        <taxon>Pseudomonadati</taxon>
        <taxon>Pseudomonadota</taxon>
        <taxon>Alphaproteobacteria</taxon>
        <taxon>Hyphomicrobiales</taxon>
        <taxon>Phyllobacteriaceae</taxon>
        <taxon>Nitratireductor</taxon>
    </lineage>
</organism>
<dbReference type="SUPFAM" id="SSF47175">
    <property type="entry name" value="Cytochromes"/>
    <property type="match status" value="1"/>
</dbReference>
<dbReference type="GO" id="GO:0042597">
    <property type="term" value="C:periplasmic space"/>
    <property type="evidence" value="ECO:0007669"/>
    <property type="project" value="InterPro"/>
</dbReference>
<dbReference type="PATRIC" id="fig|472175.3.peg.1732"/>
<dbReference type="GO" id="GO:0009055">
    <property type="term" value="F:electron transfer activity"/>
    <property type="evidence" value="ECO:0007669"/>
    <property type="project" value="InterPro"/>
</dbReference>
<evidence type="ECO:0000256" key="4">
    <source>
        <dbReference type="ARBA" id="ARBA00022982"/>
    </source>
</evidence>
<dbReference type="InterPro" id="IPR010980">
    <property type="entry name" value="Cyt_c/b562"/>
</dbReference>
<sequence>MRTLILSIFAVSLSATAVTAADDPVAARKLLMQSAAAAAGVSGGMMKGDIDYNPAIAKSAIATLNAVSHTYGDFFPEGTSEGDTTASPKIWEDAAGWQAALEKFQGDTSAAAEASGKDGPADLAAFQQAIGPVLGNCKSCHENFRVQKN</sequence>
<dbReference type="GO" id="GO:0022900">
    <property type="term" value="P:electron transport chain"/>
    <property type="evidence" value="ECO:0007669"/>
    <property type="project" value="InterPro"/>
</dbReference>
<keyword evidence="10" id="KW-1185">Reference proteome</keyword>
<evidence type="ECO:0000313" key="10">
    <source>
        <dbReference type="Proteomes" id="UP000053675"/>
    </source>
</evidence>
<keyword evidence="2 7" id="KW-0349">Heme</keyword>
<evidence type="ECO:0000256" key="6">
    <source>
        <dbReference type="PIRSR" id="PIRSR000027-1"/>
    </source>
</evidence>
<dbReference type="InterPro" id="IPR002321">
    <property type="entry name" value="Cyt_c_II"/>
</dbReference>
<dbReference type="GO" id="GO:0005506">
    <property type="term" value="F:iron ion binding"/>
    <property type="evidence" value="ECO:0007669"/>
    <property type="project" value="InterPro"/>
</dbReference>
<keyword evidence="8" id="KW-0732">Signal</keyword>
<dbReference type="STRING" id="472175.EL18_01723"/>
<evidence type="ECO:0000313" key="9">
    <source>
        <dbReference type="EMBL" id="KFB10685.1"/>
    </source>
</evidence>
<feature type="binding site" description="axial binding residue" evidence="6">
    <location>
        <position position="141"/>
    </location>
    <ligand>
        <name>heme c</name>
        <dbReference type="ChEBI" id="CHEBI:61717"/>
    </ligand>
    <ligandPart>
        <name>Fe</name>
        <dbReference type="ChEBI" id="CHEBI:18248"/>
    </ligandPart>
</feature>
<feature type="binding site" description="covalent" evidence="7">
    <location>
        <position position="140"/>
    </location>
    <ligand>
        <name>heme c</name>
        <dbReference type="ChEBI" id="CHEBI:61717"/>
    </ligand>
</feature>
<accession>A0A084UCJ9</accession>
<evidence type="ECO:0000256" key="1">
    <source>
        <dbReference type="ARBA" id="ARBA00022448"/>
    </source>
</evidence>
<dbReference type="Gene3D" id="1.20.120.10">
    <property type="entry name" value="Cytochrome c/b562"/>
    <property type="match status" value="1"/>
</dbReference>
<dbReference type="Pfam" id="PF01322">
    <property type="entry name" value="Cytochrom_C_2"/>
    <property type="match status" value="1"/>
</dbReference>
<reference evidence="9 10" key="1">
    <citation type="submission" date="2014-05" db="EMBL/GenBank/DDBJ databases">
        <title>Draft Genome Sequence of Nitratireductor basaltis Strain UMTGB225, A Marine Bacterium Isolated from Green Barrel Tunicate.</title>
        <authorList>
            <person name="Gan H.Y."/>
        </authorList>
    </citation>
    <scope>NUCLEOTIDE SEQUENCE [LARGE SCALE GENOMIC DNA]</scope>
    <source>
        <strain evidence="9 10">UMTGB225</strain>
    </source>
</reference>
<name>A0A084UCJ9_9HYPH</name>
<keyword evidence="1" id="KW-0813">Transport</keyword>
<dbReference type="PROSITE" id="PS51009">
    <property type="entry name" value="CYTCII"/>
    <property type="match status" value="1"/>
</dbReference>
<keyword evidence="3 6" id="KW-0479">Metal-binding</keyword>
<dbReference type="eggNOG" id="COG3909">
    <property type="taxonomic scope" value="Bacteria"/>
</dbReference>
<dbReference type="RefSeq" id="WP_036481799.1">
    <property type="nucleotide sequence ID" value="NZ_JMQM01000001.1"/>
</dbReference>
<evidence type="ECO:0000256" key="5">
    <source>
        <dbReference type="ARBA" id="ARBA00023004"/>
    </source>
</evidence>
<dbReference type="GO" id="GO:0020037">
    <property type="term" value="F:heme binding"/>
    <property type="evidence" value="ECO:0007669"/>
    <property type="project" value="InterPro"/>
</dbReference>
<keyword evidence="5 6" id="KW-0408">Iron</keyword>
<comment type="caution">
    <text evidence="9">The sequence shown here is derived from an EMBL/GenBank/DDBJ whole genome shotgun (WGS) entry which is preliminary data.</text>
</comment>
<dbReference type="AlphaFoldDB" id="A0A084UCJ9"/>
<dbReference type="EMBL" id="JMQM01000001">
    <property type="protein sequence ID" value="KFB10685.1"/>
    <property type="molecule type" value="Genomic_DNA"/>
</dbReference>
<dbReference type="Proteomes" id="UP000053675">
    <property type="component" value="Unassembled WGS sequence"/>
</dbReference>
<evidence type="ECO:0000256" key="3">
    <source>
        <dbReference type="ARBA" id="ARBA00022723"/>
    </source>
</evidence>
<protein>
    <submittedName>
        <fullName evidence="9">Cytochrome c signal peptide protein</fullName>
    </submittedName>
</protein>
<proteinExistence type="predicted"/>
<keyword evidence="4" id="KW-0249">Electron transport</keyword>
<feature type="signal peptide" evidence="8">
    <location>
        <begin position="1"/>
        <end position="20"/>
    </location>
</feature>